<evidence type="ECO:0000256" key="13">
    <source>
        <dbReference type="ARBA" id="ARBA00023204"/>
    </source>
</evidence>
<dbReference type="SUPFAM" id="SSF47807">
    <property type="entry name" value="5' to 3' exonuclease, C-terminal subdomain"/>
    <property type="match status" value="1"/>
</dbReference>
<dbReference type="AlphaFoldDB" id="A0A1F5YDR7"/>
<evidence type="ECO:0000256" key="16">
    <source>
        <dbReference type="RuleBase" id="RU004460"/>
    </source>
</evidence>
<evidence type="ECO:0000259" key="17">
    <source>
        <dbReference type="SMART" id="SM00474"/>
    </source>
</evidence>
<dbReference type="SMART" id="SM00279">
    <property type="entry name" value="HhH2"/>
    <property type="match status" value="1"/>
</dbReference>
<organism evidence="20 21">
    <name type="scientific">Candidatus Glassbacteria bacterium RBG_16_58_8</name>
    <dbReference type="NCBI Taxonomy" id="1817866"/>
    <lineage>
        <taxon>Bacteria</taxon>
        <taxon>Candidatus Glassiibacteriota</taxon>
    </lineage>
</organism>
<dbReference type="Gene3D" id="3.30.70.370">
    <property type="match status" value="1"/>
</dbReference>
<dbReference type="InterPro" id="IPR020045">
    <property type="entry name" value="DNA_polI_H3TH"/>
</dbReference>
<gene>
    <name evidence="16" type="primary">polA</name>
    <name evidence="20" type="ORF">A2Z06_03670</name>
</gene>
<proteinExistence type="inferred from homology"/>
<feature type="domain" description="5'-3' exonuclease" evidence="18">
    <location>
        <begin position="4"/>
        <end position="267"/>
    </location>
</feature>
<evidence type="ECO:0000256" key="14">
    <source>
        <dbReference type="ARBA" id="ARBA00049244"/>
    </source>
</evidence>
<comment type="similarity">
    <text evidence="1 16">Belongs to the DNA polymerase type-A family.</text>
</comment>
<dbReference type="FunFam" id="1.10.150.20:FF:000002">
    <property type="entry name" value="DNA polymerase I"/>
    <property type="match status" value="1"/>
</dbReference>
<evidence type="ECO:0000256" key="1">
    <source>
        <dbReference type="ARBA" id="ARBA00007705"/>
    </source>
</evidence>
<comment type="caution">
    <text evidence="20">The sequence shown here is derived from an EMBL/GenBank/DDBJ whole genome shotgun (WGS) entry which is preliminary data.</text>
</comment>
<dbReference type="SUPFAM" id="SSF88723">
    <property type="entry name" value="PIN domain-like"/>
    <property type="match status" value="1"/>
</dbReference>
<dbReference type="CDD" id="cd09898">
    <property type="entry name" value="H3TH_53EXO"/>
    <property type="match status" value="1"/>
</dbReference>
<dbReference type="EC" id="2.7.7.7" evidence="2 15"/>
<feature type="domain" description="DNA-directed DNA polymerase family A palm" evidence="19">
    <location>
        <begin position="651"/>
        <end position="858"/>
    </location>
</feature>
<keyword evidence="8 16" id="KW-0227">DNA damage</keyword>
<dbReference type="GO" id="GO:0008409">
    <property type="term" value="F:5'-3' exonuclease activity"/>
    <property type="evidence" value="ECO:0007669"/>
    <property type="project" value="UniProtKB-UniRule"/>
</dbReference>
<keyword evidence="12 16" id="KW-0238">DNA-binding</keyword>
<dbReference type="FunFam" id="1.10.150.20:FF:000003">
    <property type="entry name" value="DNA polymerase I"/>
    <property type="match status" value="1"/>
</dbReference>
<dbReference type="SMART" id="SM00482">
    <property type="entry name" value="POLAc"/>
    <property type="match status" value="1"/>
</dbReference>
<dbReference type="SUPFAM" id="SSF56672">
    <property type="entry name" value="DNA/RNA polymerases"/>
    <property type="match status" value="1"/>
</dbReference>
<dbReference type="PROSITE" id="PS00447">
    <property type="entry name" value="DNA_POLYMERASE_A"/>
    <property type="match status" value="1"/>
</dbReference>
<dbReference type="InterPro" id="IPR036397">
    <property type="entry name" value="RNaseH_sf"/>
</dbReference>
<evidence type="ECO:0000313" key="21">
    <source>
        <dbReference type="Proteomes" id="UP000179034"/>
    </source>
</evidence>
<dbReference type="InterPro" id="IPR018320">
    <property type="entry name" value="DNA_polymerase_1"/>
</dbReference>
<keyword evidence="4 16" id="KW-0808">Transferase</keyword>
<dbReference type="InterPro" id="IPR002298">
    <property type="entry name" value="DNA_polymerase_A"/>
</dbReference>
<dbReference type="Gene3D" id="3.30.420.10">
    <property type="entry name" value="Ribonuclease H-like superfamily/Ribonuclease H"/>
    <property type="match status" value="1"/>
</dbReference>
<evidence type="ECO:0000259" key="18">
    <source>
        <dbReference type="SMART" id="SM00475"/>
    </source>
</evidence>
<name>A0A1F5YDR7_9BACT</name>
<evidence type="ECO:0000256" key="7">
    <source>
        <dbReference type="ARBA" id="ARBA00022722"/>
    </source>
</evidence>
<dbReference type="NCBIfam" id="NF004397">
    <property type="entry name" value="PRK05755.1"/>
    <property type="match status" value="1"/>
</dbReference>
<sequence>MTEKKRELFLIDGYALIYRFYFAFIKSPLLTKRGENTGAIYGLTSALLKIVEKYAPDYWAVILDTQKPTFRHHRFAQYKATREKMPDELQDQIPRIREVLAALRIPVIELEGYEADDIIGTLSRRASGEGVRVVIISGDKDFCQLVGENVVLLNPGRRQSPDEWVDDRGVVEKLGVPPDKVVDLLALVGDVSDNVPGVPGIGPKTAEKLIREFGSLAELMASLDSLTSKRLREKLLAFRDQAWLSRDLVTLEADIPVEFDFRALGRVEPDRIEMERIFRELEFYSFLKDRPEEVRASGEGDYRVVSSYEEIETLVGLARGEGRLCLDCETTSLDPLEAGLVGIALSVEEGKAFYLPIAHTEKRPLERERALAILKPVLESSEVEKVGQNLKYDFSVLRMNGIRLDGLSFDTMIASYLIAPDRQSHGLDFLAREILGHQMITYSEVVGKGRKSFAEVPIDQAMRYSCEDVDYTLRLANRFQGTLEEMKLYSLFRDVEVPLVAVLAEMEMTGVAIDIGFFDGLSRRMQRELDLLERDIYALAGLEFNINSHAQLSKVLFERLKLPYQKRTKTGFSTDSEVLAKLAEEHELPRRLLEYRELAKLKSTYVDALPRQVNPVTSRIHTSYNQVVTSTGRLSSSGPNLQNIPVRTPIGREIRKGFITGGEDRLFLSCDYSQIELRIMAHLSRDESMARAFGSGEDIHRQTAALVFGIPYERVPAMLRSRAKEVNFGVIYGMGAFGLSKRLGISIEEAKAFIESYFQRFRGVKAYIDRAVSEARERGYVTTIMGRRRYLPGLGDRNRSVRDFAERTAINSPIQGSAADIIKVAMIDIQREIERRGLRSRMIIQVHDELVFDVYRDELETVKALARERMEGAVVLRVPIVVDMSTGANWYDCKGEG</sequence>
<evidence type="ECO:0000256" key="4">
    <source>
        <dbReference type="ARBA" id="ARBA00022679"/>
    </source>
</evidence>
<dbReference type="Gene3D" id="3.40.50.1010">
    <property type="entry name" value="5'-nuclease"/>
    <property type="match status" value="1"/>
</dbReference>
<dbReference type="CDD" id="cd06139">
    <property type="entry name" value="DNA_polA_I_Ecoli_like_exo"/>
    <property type="match status" value="1"/>
</dbReference>
<feature type="domain" description="3'-5' exonuclease" evidence="17">
    <location>
        <begin position="302"/>
        <end position="484"/>
    </location>
</feature>
<accession>A0A1F5YDR7</accession>
<keyword evidence="7" id="KW-0540">Nuclease</keyword>
<dbReference type="CDD" id="cd08637">
    <property type="entry name" value="DNA_pol_A_pol_I_C"/>
    <property type="match status" value="1"/>
</dbReference>
<comment type="function">
    <text evidence="16">In addition to polymerase activity, this DNA polymerase exhibits 3'-5' and 5'-3' exonuclease activity.</text>
</comment>
<dbReference type="GO" id="GO:0008408">
    <property type="term" value="F:3'-5' exonuclease activity"/>
    <property type="evidence" value="ECO:0007669"/>
    <property type="project" value="UniProtKB-UniRule"/>
</dbReference>
<dbReference type="FunFam" id="3.40.50.1010:FF:000001">
    <property type="entry name" value="DNA polymerase I"/>
    <property type="match status" value="1"/>
</dbReference>
<dbReference type="CDD" id="cd09859">
    <property type="entry name" value="PIN_53EXO"/>
    <property type="match status" value="1"/>
</dbReference>
<evidence type="ECO:0000259" key="19">
    <source>
        <dbReference type="SMART" id="SM00482"/>
    </source>
</evidence>
<dbReference type="SUPFAM" id="SSF53098">
    <property type="entry name" value="Ribonuclease H-like"/>
    <property type="match status" value="1"/>
</dbReference>
<dbReference type="NCBIfam" id="TIGR00593">
    <property type="entry name" value="pola"/>
    <property type="match status" value="1"/>
</dbReference>
<keyword evidence="6 16" id="KW-0235">DNA replication</keyword>
<dbReference type="SMART" id="SM00474">
    <property type="entry name" value="35EXOc"/>
    <property type="match status" value="1"/>
</dbReference>
<evidence type="ECO:0000313" key="20">
    <source>
        <dbReference type="EMBL" id="OGF97991.1"/>
    </source>
</evidence>
<evidence type="ECO:0000256" key="11">
    <source>
        <dbReference type="ARBA" id="ARBA00022932"/>
    </source>
</evidence>
<dbReference type="PRINTS" id="PR00868">
    <property type="entry name" value="DNAPOLI"/>
</dbReference>
<dbReference type="Pfam" id="PF01612">
    <property type="entry name" value="DNA_pol_A_exo1"/>
    <property type="match status" value="1"/>
</dbReference>
<keyword evidence="10 16" id="KW-0269">Exonuclease</keyword>
<dbReference type="InterPro" id="IPR012337">
    <property type="entry name" value="RNaseH-like_sf"/>
</dbReference>
<comment type="catalytic activity">
    <reaction evidence="14 16">
        <text>DNA(n) + a 2'-deoxyribonucleoside 5'-triphosphate = DNA(n+1) + diphosphate</text>
        <dbReference type="Rhea" id="RHEA:22508"/>
        <dbReference type="Rhea" id="RHEA-COMP:17339"/>
        <dbReference type="Rhea" id="RHEA-COMP:17340"/>
        <dbReference type="ChEBI" id="CHEBI:33019"/>
        <dbReference type="ChEBI" id="CHEBI:61560"/>
        <dbReference type="ChEBI" id="CHEBI:173112"/>
        <dbReference type="EC" id="2.7.7.7"/>
    </reaction>
</comment>
<dbReference type="PANTHER" id="PTHR10133">
    <property type="entry name" value="DNA POLYMERASE I"/>
    <property type="match status" value="1"/>
</dbReference>
<evidence type="ECO:0000256" key="9">
    <source>
        <dbReference type="ARBA" id="ARBA00022801"/>
    </source>
</evidence>
<dbReference type="EMBL" id="MFIW01000027">
    <property type="protein sequence ID" value="OGF97991.1"/>
    <property type="molecule type" value="Genomic_DNA"/>
</dbReference>
<dbReference type="GO" id="GO:0006261">
    <property type="term" value="P:DNA-templated DNA replication"/>
    <property type="evidence" value="ECO:0007669"/>
    <property type="project" value="UniProtKB-UniRule"/>
</dbReference>
<dbReference type="GO" id="GO:0003887">
    <property type="term" value="F:DNA-directed DNA polymerase activity"/>
    <property type="evidence" value="ECO:0007669"/>
    <property type="project" value="UniProtKB-UniRule"/>
</dbReference>
<dbReference type="Pfam" id="PF02739">
    <property type="entry name" value="5_3_exonuc_N"/>
    <property type="match status" value="1"/>
</dbReference>
<dbReference type="InterPro" id="IPR043502">
    <property type="entry name" value="DNA/RNA_pol_sf"/>
</dbReference>
<dbReference type="InterPro" id="IPR008918">
    <property type="entry name" value="HhH2"/>
</dbReference>
<keyword evidence="13 16" id="KW-0234">DNA repair</keyword>
<dbReference type="InterPro" id="IPR029060">
    <property type="entry name" value="PIN-like_dom_sf"/>
</dbReference>
<dbReference type="FunFam" id="1.20.1060.10:FF:000001">
    <property type="entry name" value="DNA polymerase I"/>
    <property type="match status" value="1"/>
</dbReference>
<reference evidence="20 21" key="1">
    <citation type="journal article" date="2016" name="Nat. Commun.">
        <title>Thousands of microbial genomes shed light on interconnected biogeochemical processes in an aquifer system.</title>
        <authorList>
            <person name="Anantharaman K."/>
            <person name="Brown C.T."/>
            <person name="Hug L.A."/>
            <person name="Sharon I."/>
            <person name="Castelle C.J."/>
            <person name="Probst A.J."/>
            <person name="Thomas B.C."/>
            <person name="Singh A."/>
            <person name="Wilkins M.J."/>
            <person name="Karaoz U."/>
            <person name="Brodie E.L."/>
            <person name="Williams K.H."/>
            <person name="Hubbard S.S."/>
            <person name="Banfield J.F."/>
        </authorList>
    </citation>
    <scope>NUCLEOTIDE SEQUENCE [LARGE SCALE GENOMIC DNA]</scope>
</reference>
<dbReference type="InterPro" id="IPR002421">
    <property type="entry name" value="5-3_exonuclease"/>
</dbReference>
<dbReference type="InterPro" id="IPR019760">
    <property type="entry name" value="DNA-dir_DNA_pol_A_CS"/>
</dbReference>
<dbReference type="PANTHER" id="PTHR10133:SF27">
    <property type="entry name" value="DNA POLYMERASE NU"/>
    <property type="match status" value="1"/>
</dbReference>
<protein>
    <recommendedName>
        <fullName evidence="3 15">DNA polymerase I</fullName>
        <ecNumber evidence="2 15">2.7.7.7</ecNumber>
    </recommendedName>
</protein>
<keyword evidence="11 16" id="KW-0239">DNA-directed DNA polymerase</keyword>
<keyword evidence="5 16" id="KW-0548">Nucleotidyltransferase</keyword>
<dbReference type="Gene3D" id="1.10.150.20">
    <property type="entry name" value="5' to 3' exonuclease, C-terminal subdomain"/>
    <property type="match status" value="2"/>
</dbReference>
<evidence type="ECO:0000256" key="6">
    <source>
        <dbReference type="ARBA" id="ARBA00022705"/>
    </source>
</evidence>
<dbReference type="SMART" id="SM00475">
    <property type="entry name" value="53EXOc"/>
    <property type="match status" value="1"/>
</dbReference>
<dbReference type="Proteomes" id="UP000179034">
    <property type="component" value="Unassembled WGS sequence"/>
</dbReference>
<dbReference type="GO" id="GO:0003677">
    <property type="term" value="F:DNA binding"/>
    <property type="evidence" value="ECO:0007669"/>
    <property type="project" value="UniProtKB-UniRule"/>
</dbReference>
<evidence type="ECO:0000256" key="3">
    <source>
        <dbReference type="ARBA" id="ARBA00020311"/>
    </source>
</evidence>
<evidence type="ECO:0000256" key="8">
    <source>
        <dbReference type="ARBA" id="ARBA00022763"/>
    </source>
</evidence>
<dbReference type="Gene3D" id="1.20.1060.10">
    <property type="entry name" value="Taq DNA Polymerase, Chain T, domain 4"/>
    <property type="match status" value="1"/>
</dbReference>
<evidence type="ECO:0000256" key="10">
    <source>
        <dbReference type="ARBA" id="ARBA00022839"/>
    </source>
</evidence>
<evidence type="ECO:0000256" key="15">
    <source>
        <dbReference type="NCBIfam" id="TIGR00593"/>
    </source>
</evidence>
<evidence type="ECO:0000256" key="5">
    <source>
        <dbReference type="ARBA" id="ARBA00022695"/>
    </source>
</evidence>
<evidence type="ECO:0000256" key="12">
    <source>
        <dbReference type="ARBA" id="ARBA00023125"/>
    </source>
</evidence>
<evidence type="ECO:0000256" key="2">
    <source>
        <dbReference type="ARBA" id="ARBA00012417"/>
    </source>
</evidence>
<dbReference type="InterPro" id="IPR001098">
    <property type="entry name" value="DNA-dir_DNA_pol_A_palm_dom"/>
</dbReference>
<dbReference type="InterPro" id="IPR020046">
    <property type="entry name" value="5-3_exonucl_a-hlix_arch_N"/>
</dbReference>
<dbReference type="GO" id="GO:0006302">
    <property type="term" value="P:double-strand break repair"/>
    <property type="evidence" value="ECO:0007669"/>
    <property type="project" value="TreeGrafter"/>
</dbReference>
<dbReference type="InterPro" id="IPR036279">
    <property type="entry name" value="5-3_exonuclease_C_sf"/>
</dbReference>
<dbReference type="Pfam" id="PF00476">
    <property type="entry name" value="DNA_pol_A"/>
    <property type="match status" value="1"/>
</dbReference>
<dbReference type="InterPro" id="IPR002562">
    <property type="entry name" value="3'-5'_exonuclease_dom"/>
</dbReference>
<keyword evidence="9 16" id="KW-0378">Hydrolase</keyword>
<dbReference type="Pfam" id="PF01367">
    <property type="entry name" value="5_3_exonuc"/>
    <property type="match status" value="1"/>
</dbReference>